<dbReference type="GO" id="GO:0008483">
    <property type="term" value="F:transaminase activity"/>
    <property type="evidence" value="ECO:0007669"/>
    <property type="project" value="UniProtKB-KW"/>
</dbReference>
<dbReference type="Gene3D" id="3.40.640.10">
    <property type="entry name" value="Type I PLP-dependent aspartate aminotransferase-like (Major domain)"/>
    <property type="match status" value="1"/>
</dbReference>
<dbReference type="PANTHER" id="PTHR43586:SF21">
    <property type="entry name" value="PYRIDOXAL PHOSPHATE (PLP)-DEPENDENT ASPARTATE AMINOTRANSFERASE SUPERFAMILY"/>
    <property type="match status" value="1"/>
</dbReference>
<dbReference type="Gene3D" id="3.90.1150.10">
    <property type="entry name" value="Aspartate Aminotransferase, domain 1"/>
    <property type="match status" value="1"/>
</dbReference>
<accession>A0ABV5ESP4</accession>
<reference evidence="2 3" key="1">
    <citation type="submission" date="2024-08" db="EMBL/GenBank/DDBJ databases">
        <title>Heavy metals resistant antinobacteria isolated from wastewater.</title>
        <authorList>
            <person name="Roman Ponce B."/>
            <person name="Blanco Mercado M.A."/>
            <person name="Avila Aldana I.N."/>
            <person name="Morales Arrieta S."/>
        </authorList>
    </citation>
    <scope>NUCLEOTIDE SEQUENCE [LARGE SCALE GENOMIC DNA]</scope>
    <source>
        <strain evidence="3">sma-1</strain>
    </source>
</reference>
<gene>
    <name evidence="2" type="ORF">AB7P39_08930</name>
</gene>
<dbReference type="SUPFAM" id="SSF53383">
    <property type="entry name" value="PLP-dependent transferases"/>
    <property type="match status" value="1"/>
</dbReference>
<dbReference type="RefSeq" id="WP_378718396.1">
    <property type="nucleotide sequence ID" value="NZ_JBHLHV010000001.1"/>
</dbReference>
<keyword evidence="3" id="KW-1185">Reference proteome</keyword>
<keyword evidence="2" id="KW-0032">Aminotransferase</keyword>
<evidence type="ECO:0000313" key="2">
    <source>
        <dbReference type="EMBL" id="MFB8892966.1"/>
    </source>
</evidence>
<evidence type="ECO:0000313" key="3">
    <source>
        <dbReference type="Proteomes" id="UP001589643"/>
    </source>
</evidence>
<dbReference type="InterPro" id="IPR015422">
    <property type="entry name" value="PyrdxlP-dep_Trfase_small"/>
</dbReference>
<comment type="caution">
    <text evidence="2">The sequence shown here is derived from an EMBL/GenBank/DDBJ whole genome shotgun (WGS) entry which is preliminary data.</text>
</comment>
<name>A0ABV5ESP4_9MICO</name>
<dbReference type="InterPro" id="IPR000192">
    <property type="entry name" value="Aminotrans_V_dom"/>
</dbReference>
<sequence length="350" mass="36284">MQTTTLTPEELHAAFPGARGYLAACSTGLPTVATRAAVVADLDARPDLVHYADVAERCRAHFARLVSTDPGHVAIGSQTSVLVGMIAASLPDGATVLCPEGEFSSLVLPFAHAGRGIRVRAVPLADLADAITPDVDLVAFSIVQSATGEVADAAAIAEAAQRARARTLCDATQAAGWLPLDAGQFDALVCHTYKWLCAPRGVAFLVLADDFAATLAPLHAGWYAGEDPWAACYGVDASLARSARRFDVSPAWQAMVGAEPALAMFADADPAALRARVTGLASAFRERLGLPEPLRATPIVTWPDPAGADLARLTSAGLAASGRRGNARIAFHVFNDEADVELAATALLGG</sequence>
<dbReference type="Proteomes" id="UP001589643">
    <property type="component" value="Unassembled WGS sequence"/>
</dbReference>
<dbReference type="InterPro" id="IPR015421">
    <property type="entry name" value="PyrdxlP-dep_Trfase_major"/>
</dbReference>
<organism evidence="2 3">
    <name type="scientific">Microbacterium plantarum</name>
    <dbReference type="NCBI Taxonomy" id="1816425"/>
    <lineage>
        <taxon>Bacteria</taxon>
        <taxon>Bacillati</taxon>
        <taxon>Actinomycetota</taxon>
        <taxon>Actinomycetes</taxon>
        <taxon>Micrococcales</taxon>
        <taxon>Microbacteriaceae</taxon>
        <taxon>Microbacterium</taxon>
    </lineage>
</organism>
<proteinExistence type="predicted"/>
<protein>
    <submittedName>
        <fullName evidence="2">Aminotransferase class V-fold PLP-dependent enzyme</fullName>
    </submittedName>
</protein>
<dbReference type="Pfam" id="PF00266">
    <property type="entry name" value="Aminotran_5"/>
    <property type="match status" value="1"/>
</dbReference>
<feature type="domain" description="Aminotransferase class V" evidence="1">
    <location>
        <begin position="56"/>
        <end position="288"/>
    </location>
</feature>
<dbReference type="InterPro" id="IPR015424">
    <property type="entry name" value="PyrdxlP-dep_Trfase"/>
</dbReference>
<dbReference type="EMBL" id="JBHLHV010000001">
    <property type="protein sequence ID" value="MFB8892966.1"/>
    <property type="molecule type" value="Genomic_DNA"/>
</dbReference>
<dbReference type="PANTHER" id="PTHR43586">
    <property type="entry name" value="CYSTEINE DESULFURASE"/>
    <property type="match status" value="1"/>
</dbReference>
<keyword evidence="2" id="KW-0808">Transferase</keyword>
<evidence type="ECO:0000259" key="1">
    <source>
        <dbReference type="Pfam" id="PF00266"/>
    </source>
</evidence>